<organism evidence="2 3">
    <name type="scientific">Populus alba x Populus x berolinensis</name>
    <dbReference type="NCBI Taxonomy" id="444605"/>
    <lineage>
        <taxon>Eukaryota</taxon>
        <taxon>Viridiplantae</taxon>
        <taxon>Streptophyta</taxon>
        <taxon>Embryophyta</taxon>
        <taxon>Tracheophyta</taxon>
        <taxon>Spermatophyta</taxon>
        <taxon>Magnoliopsida</taxon>
        <taxon>eudicotyledons</taxon>
        <taxon>Gunneridae</taxon>
        <taxon>Pentapetalae</taxon>
        <taxon>rosids</taxon>
        <taxon>fabids</taxon>
        <taxon>Malpighiales</taxon>
        <taxon>Salicaceae</taxon>
        <taxon>Saliceae</taxon>
        <taxon>Populus</taxon>
    </lineage>
</organism>
<comment type="caution">
    <text evidence="2">The sequence shown here is derived from an EMBL/GenBank/DDBJ whole genome shotgun (WGS) entry which is preliminary data.</text>
</comment>
<proteinExistence type="predicted"/>
<evidence type="ECO:0000256" key="1">
    <source>
        <dbReference type="SAM" id="MobiDB-lite"/>
    </source>
</evidence>
<accession>A0AAD6QPV1</accession>
<sequence>MCHDQGIGKTRKERMQRRKKAERNRKMCSSLIACFLLQLGIAFISDF</sequence>
<feature type="compositionally biased region" description="Basic residues" evidence="1">
    <location>
        <begin position="9"/>
        <end position="23"/>
    </location>
</feature>
<protein>
    <submittedName>
        <fullName evidence="2">Uncharacterized protein</fullName>
    </submittedName>
</protein>
<reference evidence="2" key="1">
    <citation type="journal article" date="2023" name="Mol. Ecol. Resour.">
        <title>Chromosome-level genome assembly of a triploid poplar Populus alba 'Berolinensis'.</title>
        <authorList>
            <person name="Chen S."/>
            <person name="Yu Y."/>
            <person name="Wang X."/>
            <person name="Wang S."/>
            <person name="Zhang T."/>
            <person name="Zhou Y."/>
            <person name="He R."/>
            <person name="Meng N."/>
            <person name="Wang Y."/>
            <person name="Liu W."/>
            <person name="Liu Z."/>
            <person name="Liu J."/>
            <person name="Guo Q."/>
            <person name="Huang H."/>
            <person name="Sederoff R.R."/>
            <person name="Wang G."/>
            <person name="Qu G."/>
            <person name="Chen S."/>
        </authorList>
    </citation>
    <scope>NUCLEOTIDE SEQUENCE</scope>
    <source>
        <strain evidence="2">SC-2020</strain>
    </source>
</reference>
<evidence type="ECO:0000313" key="3">
    <source>
        <dbReference type="Proteomes" id="UP001164929"/>
    </source>
</evidence>
<gene>
    <name evidence="2" type="ORF">NC653_017202</name>
</gene>
<evidence type="ECO:0000313" key="2">
    <source>
        <dbReference type="EMBL" id="KAJ6994299.1"/>
    </source>
</evidence>
<keyword evidence="3" id="KW-1185">Reference proteome</keyword>
<dbReference type="Proteomes" id="UP001164929">
    <property type="component" value="Chromosome 6"/>
</dbReference>
<name>A0AAD6QPV1_9ROSI</name>
<dbReference type="EMBL" id="JAQIZT010000006">
    <property type="protein sequence ID" value="KAJ6994299.1"/>
    <property type="molecule type" value="Genomic_DNA"/>
</dbReference>
<dbReference type="AlphaFoldDB" id="A0AAD6QPV1"/>
<feature type="region of interest" description="Disordered" evidence="1">
    <location>
        <begin position="1"/>
        <end position="23"/>
    </location>
</feature>